<evidence type="ECO:0000256" key="7">
    <source>
        <dbReference type="ARBA" id="ARBA00023310"/>
    </source>
</evidence>
<accession>A0A0A1M670</accession>
<dbReference type="InterPro" id="IPR020781">
    <property type="entry name" value="ATPase_OSCP/d_CS"/>
</dbReference>
<evidence type="ECO:0000256" key="4">
    <source>
        <dbReference type="ARBA" id="ARBA00023065"/>
    </source>
</evidence>
<keyword evidence="3 8" id="KW-0375">Hydrogen ion transport</keyword>
<dbReference type="SUPFAM" id="SSF47928">
    <property type="entry name" value="N-terminal domain of the delta subunit of the F1F0-ATP synthase"/>
    <property type="match status" value="1"/>
</dbReference>
<protein>
    <recommendedName>
        <fullName evidence="8">ATP synthase subunit delta</fullName>
    </recommendedName>
    <alternativeName>
        <fullName evidence="8">ATP synthase F(1) sector subunit delta</fullName>
    </alternativeName>
    <alternativeName>
        <fullName evidence="8">F-type ATPase subunit delta</fullName>
        <shortName evidence="8">F-ATPase subunit delta</shortName>
    </alternativeName>
</protein>
<dbReference type="GO" id="GO:0046933">
    <property type="term" value="F:proton-transporting ATP synthase activity, rotational mechanism"/>
    <property type="evidence" value="ECO:0007669"/>
    <property type="project" value="UniProtKB-UniRule"/>
</dbReference>
<evidence type="ECO:0000256" key="3">
    <source>
        <dbReference type="ARBA" id="ARBA00022781"/>
    </source>
</evidence>
<sequence length="181" mass="20067">MSNVVVAKRYADALFRLGVEQQKLEQLTADFKVVQPVFKNDKKLAKFLTHPKIDNAKKKQLVVEGFQGVDPIVLNTLQLLVDRHRISIIPTIIDEFISLVNDAKGMADATVYSTRNLTDDEKSHLARSFAVRLGKSAVQLNNIVDPSILGGIKIRVGNTIYDGTVKGKLNRISRSIVSANK</sequence>
<reference evidence="9 10" key="1">
    <citation type="submission" date="2014-11" db="EMBL/GenBank/DDBJ databases">
        <authorList>
            <person name="Urmite Genomes Urmite Genomes"/>
        </authorList>
    </citation>
    <scope>NUCLEOTIDE SEQUENCE [LARGE SCALE GENOMIC DNA]</scope>
    <source>
        <strain evidence="9 10">Oc5</strain>
    </source>
</reference>
<keyword evidence="8" id="KW-1003">Cell membrane</keyword>
<dbReference type="PRINTS" id="PR00125">
    <property type="entry name" value="ATPASEDELTA"/>
</dbReference>
<dbReference type="HAMAP" id="MF_01416">
    <property type="entry name" value="ATP_synth_delta_bact"/>
    <property type="match status" value="1"/>
</dbReference>
<dbReference type="EMBL" id="CDGG01000001">
    <property type="protein sequence ID" value="CEI80775.1"/>
    <property type="molecule type" value="Genomic_DNA"/>
</dbReference>
<evidence type="ECO:0000313" key="10">
    <source>
        <dbReference type="Proteomes" id="UP000040453"/>
    </source>
</evidence>
<comment type="function">
    <text evidence="8">This protein is part of the stalk that links CF(0) to CF(1). It either transmits conformational changes from CF(0) to CF(1) or is implicated in proton conduction.</text>
</comment>
<keyword evidence="5 8" id="KW-0472">Membrane</keyword>
<evidence type="ECO:0000256" key="5">
    <source>
        <dbReference type="ARBA" id="ARBA00023136"/>
    </source>
</evidence>
<keyword evidence="2 8" id="KW-0813">Transport</keyword>
<evidence type="ECO:0000256" key="8">
    <source>
        <dbReference type="HAMAP-Rule" id="MF_01416"/>
    </source>
</evidence>
<evidence type="ECO:0000256" key="1">
    <source>
        <dbReference type="ARBA" id="ARBA00004370"/>
    </source>
</evidence>
<dbReference type="AlphaFoldDB" id="A0A0A1M670"/>
<dbReference type="OrthoDB" id="9802471at2"/>
<evidence type="ECO:0000256" key="6">
    <source>
        <dbReference type="ARBA" id="ARBA00023196"/>
    </source>
</evidence>
<dbReference type="PROSITE" id="PS00389">
    <property type="entry name" value="ATPASE_DELTA"/>
    <property type="match status" value="1"/>
</dbReference>
<evidence type="ECO:0000256" key="2">
    <source>
        <dbReference type="ARBA" id="ARBA00022448"/>
    </source>
</evidence>
<evidence type="ECO:0000313" key="9">
    <source>
        <dbReference type="EMBL" id="CEI80775.1"/>
    </source>
</evidence>
<dbReference type="RefSeq" id="WP_042529506.1">
    <property type="nucleotide sequence ID" value="NZ_CAXOIH010000008.1"/>
</dbReference>
<dbReference type="GO" id="GO:0005886">
    <property type="term" value="C:plasma membrane"/>
    <property type="evidence" value="ECO:0007669"/>
    <property type="project" value="UniProtKB-SubCell"/>
</dbReference>
<proteinExistence type="inferred from homology"/>
<dbReference type="Gene3D" id="1.10.520.20">
    <property type="entry name" value="N-terminal domain of the delta subunit of the F1F0-ATP synthase"/>
    <property type="match status" value="1"/>
</dbReference>
<dbReference type="NCBIfam" id="NF004403">
    <property type="entry name" value="PRK05758.2-4"/>
    <property type="match status" value="1"/>
</dbReference>
<comment type="function">
    <text evidence="8">F(1)F(0) ATP synthase produces ATP from ADP in the presence of a proton or sodium gradient. F-type ATPases consist of two structural domains, F(1) containing the extramembraneous catalytic core and F(0) containing the membrane proton channel, linked together by a central stalk and a peripheral stalk. During catalysis, ATP synthesis in the catalytic domain of F(1) is coupled via a rotary mechanism of the central stalk subunits to proton translocation.</text>
</comment>
<dbReference type="GO" id="GO:0045259">
    <property type="term" value="C:proton-transporting ATP synthase complex"/>
    <property type="evidence" value="ECO:0007669"/>
    <property type="project" value="UniProtKB-KW"/>
</dbReference>
<keyword evidence="7 8" id="KW-0066">ATP synthesis</keyword>
<dbReference type="Pfam" id="PF00213">
    <property type="entry name" value="OSCP"/>
    <property type="match status" value="1"/>
</dbReference>
<dbReference type="InterPro" id="IPR026015">
    <property type="entry name" value="ATP_synth_OSCP/delta_N_sf"/>
</dbReference>
<comment type="subcellular location">
    <subcellularLocation>
        <location evidence="8">Cell membrane</location>
        <topology evidence="8">Peripheral membrane protein</topology>
    </subcellularLocation>
    <subcellularLocation>
        <location evidence="1">Membrane</location>
    </subcellularLocation>
</comment>
<dbReference type="Proteomes" id="UP000040453">
    <property type="component" value="Unassembled WGS sequence"/>
</dbReference>
<organism evidence="9 10">
    <name type="scientific">Oceanobacillus oncorhynchi</name>
    <dbReference type="NCBI Taxonomy" id="545501"/>
    <lineage>
        <taxon>Bacteria</taxon>
        <taxon>Bacillati</taxon>
        <taxon>Bacillota</taxon>
        <taxon>Bacilli</taxon>
        <taxon>Bacillales</taxon>
        <taxon>Bacillaceae</taxon>
        <taxon>Oceanobacillus</taxon>
    </lineage>
</organism>
<dbReference type="PANTHER" id="PTHR11910">
    <property type="entry name" value="ATP SYNTHASE DELTA CHAIN"/>
    <property type="match status" value="1"/>
</dbReference>
<keyword evidence="10" id="KW-1185">Reference proteome</keyword>
<name>A0A0A1M670_9BACI</name>
<keyword evidence="6 8" id="KW-0139">CF(1)</keyword>
<dbReference type="STRING" id="545501.BN997_00584"/>
<keyword evidence="4 8" id="KW-0406">Ion transport</keyword>
<dbReference type="InterPro" id="IPR000711">
    <property type="entry name" value="ATPase_OSCP/dsu"/>
</dbReference>
<dbReference type="NCBIfam" id="TIGR01145">
    <property type="entry name" value="ATP_synt_delta"/>
    <property type="match status" value="1"/>
</dbReference>
<gene>
    <name evidence="8 9" type="primary">atpH</name>
    <name evidence="9" type="ORF">BN997_00584</name>
</gene>
<comment type="similarity">
    <text evidence="8">Belongs to the ATPase delta chain family.</text>
</comment>